<proteinExistence type="predicted"/>
<evidence type="ECO:0000313" key="1">
    <source>
        <dbReference type="EMBL" id="PJJ42158.1"/>
    </source>
</evidence>
<sequence length="170" mass="19524">MQYILFTSAESFVDEVDLIEKIFANDVDYLYVQKPYMNDRQLERFLLSIPEEIRMKTFLCGSPSMAQEFSLAGFHQPMEWFVQNGGAALRASGLLSVEVEYLRDLEKLSPELRSKIFQVVVKNKPEKVPENVFVACDATELSDDEPNRAIVSGIWEFADSVSAWRRLCLK</sequence>
<accession>A0A2M9A8Z5</accession>
<dbReference type="InterPro" id="IPR013785">
    <property type="entry name" value="Aldolase_TIM"/>
</dbReference>
<dbReference type="EMBL" id="PGEX01000001">
    <property type="protein sequence ID" value="PJJ42158.1"/>
    <property type="molecule type" value="Genomic_DNA"/>
</dbReference>
<comment type="caution">
    <text evidence="1">The sequence shown here is derived from an EMBL/GenBank/DDBJ whole genome shotgun (WGS) entry which is preliminary data.</text>
</comment>
<reference evidence="1 2" key="1">
    <citation type="submission" date="2017-11" db="EMBL/GenBank/DDBJ databases">
        <title>Animal gut microbial communities from fecal samples from Wisconsin, USA.</title>
        <authorList>
            <person name="Neumann A."/>
        </authorList>
    </citation>
    <scope>NUCLEOTIDE SEQUENCE [LARGE SCALE GENOMIC DNA]</scope>
    <source>
        <strain evidence="1 2">UWS3</strain>
    </source>
</reference>
<protein>
    <submittedName>
        <fullName evidence="1">Uncharacterized protein</fullName>
    </submittedName>
</protein>
<dbReference type="Gene3D" id="3.20.20.70">
    <property type="entry name" value="Aldolase class I"/>
    <property type="match status" value="1"/>
</dbReference>
<dbReference type="Proteomes" id="UP000231134">
    <property type="component" value="Unassembled WGS sequence"/>
</dbReference>
<gene>
    <name evidence="1" type="ORF">BGX16_2176</name>
</gene>
<organism evidence="1 2">
    <name type="scientific">Hallerella succinigenes</name>
    <dbReference type="NCBI Taxonomy" id="1896222"/>
    <lineage>
        <taxon>Bacteria</taxon>
        <taxon>Pseudomonadati</taxon>
        <taxon>Fibrobacterota</taxon>
        <taxon>Fibrobacteria</taxon>
        <taxon>Fibrobacterales</taxon>
        <taxon>Fibrobacteraceae</taxon>
        <taxon>Hallerella</taxon>
    </lineage>
</organism>
<dbReference type="OrthoDB" id="194683at2"/>
<evidence type="ECO:0000313" key="2">
    <source>
        <dbReference type="Proteomes" id="UP000231134"/>
    </source>
</evidence>
<name>A0A2M9A8Z5_9BACT</name>
<keyword evidence="2" id="KW-1185">Reference proteome</keyword>
<dbReference type="RefSeq" id="WP_100426044.1">
    <property type="nucleotide sequence ID" value="NZ_PGEX01000001.1"/>
</dbReference>
<dbReference type="AlphaFoldDB" id="A0A2M9A8Z5"/>